<evidence type="ECO:0000256" key="1">
    <source>
        <dbReference type="ARBA" id="ARBA00004167"/>
    </source>
</evidence>
<dbReference type="GO" id="GO:0008360">
    <property type="term" value="P:regulation of cell shape"/>
    <property type="evidence" value="ECO:0007669"/>
    <property type="project" value="UniProtKB-KW"/>
</dbReference>
<dbReference type="EMBL" id="BART01029998">
    <property type="protein sequence ID" value="GAH13062.1"/>
    <property type="molecule type" value="Genomic_DNA"/>
</dbReference>
<comment type="subcellular location">
    <subcellularLocation>
        <location evidence="2">Cell membrane</location>
    </subcellularLocation>
    <subcellularLocation>
        <location evidence="1">Membrane</location>
        <topology evidence="1">Single-pass membrane protein</topology>
    </subcellularLocation>
</comment>
<evidence type="ECO:0000256" key="4">
    <source>
        <dbReference type="ARBA" id="ARBA00022692"/>
    </source>
</evidence>
<feature type="non-terminal residue" evidence="10">
    <location>
        <position position="1"/>
    </location>
</feature>
<dbReference type="GO" id="GO:0005886">
    <property type="term" value="C:plasma membrane"/>
    <property type="evidence" value="ECO:0007669"/>
    <property type="project" value="UniProtKB-SubCell"/>
</dbReference>
<dbReference type="InterPro" id="IPR005311">
    <property type="entry name" value="PBP_dimer"/>
</dbReference>
<gene>
    <name evidence="10" type="ORF">S01H4_52493</name>
</gene>
<dbReference type="GO" id="GO:0071555">
    <property type="term" value="P:cell wall organization"/>
    <property type="evidence" value="ECO:0007669"/>
    <property type="project" value="UniProtKB-KW"/>
</dbReference>
<evidence type="ECO:0000256" key="7">
    <source>
        <dbReference type="ARBA" id="ARBA00022989"/>
    </source>
</evidence>
<keyword evidence="8" id="KW-0961">Cell wall biogenesis/degradation</keyword>
<keyword evidence="7" id="KW-1133">Transmembrane helix</keyword>
<dbReference type="InterPro" id="IPR036138">
    <property type="entry name" value="PBP_dimer_sf"/>
</dbReference>
<dbReference type="GO" id="GO:0009252">
    <property type="term" value="P:peptidoglycan biosynthetic process"/>
    <property type="evidence" value="ECO:0007669"/>
    <property type="project" value="UniProtKB-KW"/>
</dbReference>
<organism evidence="10">
    <name type="scientific">marine sediment metagenome</name>
    <dbReference type="NCBI Taxonomy" id="412755"/>
    <lineage>
        <taxon>unclassified sequences</taxon>
        <taxon>metagenomes</taxon>
        <taxon>ecological metagenomes</taxon>
    </lineage>
</organism>
<evidence type="ECO:0000256" key="8">
    <source>
        <dbReference type="ARBA" id="ARBA00023316"/>
    </source>
</evidence>
<dbReference type="SUPFAM" id="SSF56519">
    <property type="entry name" value="Penicillin binding protein dimerisation domain"/>
    <property type="match status" value="1"/>
</dbReference>
<dbReference type="GO" id="GO:0008658">
    <property type="term" value="F:penicillin binding"/>
    <property type="evidence" value="ECO:0007669"/>
    <property type="project" value="InterPro"/>
</dbReference>
<protein>
    <recommendedName>
        <fullName evidence="9">Penicillin-binding protein dimerisation domain-containing protein</fullName>
    </recommendedName>
</protein>
<keyword evidence="6" id="KW-0573">Peptidoglycan synthesis</keyword>
<comment type="caution">
    <text evidence="10">The sequence shown here is derived from an EMBL/GenBank/DDBJ whole genome shotgun (WGS) entry which is preliminary data.</text>
</comment>
<dbReference type="GO" id="GO:0071972">
    <property type="term" value="F:peptidoglycan L,D-transpeptidase activity"/>
    <property type="evidence" value="ECO:0007669"/>
    <property type="project" value="TreeGrafter"/>
</dbReference>
<reference evidence="10" key="1">
    <citation type="journal article" date="2014" name="Front. Microbiol.">
        <title>High frequency of phylogenetically diverse reductive dehalogenase-homologous genes in deep subseafloor sedimentary metagenomes.</title>
        <authorList>
            <person name="Kawai M."/>
            <person name="Futagami T."/>
            <person name="Toyoda A."/>
            <person name="Takaki Y."/>
            <person name="Nishi S."/>
            <person name="Hori S."/>
            <person name="Arai W."/>
            <person name="Tsubouchi T."/>
            <person name="Morono Y."/>
            <person name="Uchiyama I."/>
            <person name="Ito T."/>
            <person name="Fujiyama A."/>
            <person name="Inagaki F."/>
            <person name="Takami H."/>
        </authorList>
    </citation>
    <scope>NUCLEOTIDE SEQUENCE</scope>
    <source>
        <strain evidence="10">Expedition CK06-06</strain>
    </source>
</reference>
<name>X1CYX9_9ZZZZ</name>
<dbReference type="AlphaFoldDB" id="X1CYX9"/>
<evidence type="ECO:0000256" key="5">
    <source>
        <dbReference type="ARBA" id="ARBA00022960"/>
    </source>
</evidence>
<dbReference type="Gene3D" id="3.90.1310.10">
    <property type="entry name" value="Penicillin-binding protein 2a (Domain 2)"/>
    <property type="match status" value="1"/>
</dbReference>
<evidence type="ECO:0000256" key="6">
    <source>
        <dbReference type="ARBA" id="ARBA00022984"/>
    </source>
</evidence>
<dbReference type="InterPro" id="IPR050515">
    <property type="entry name" value="Beta-lactam/transpept"/>
</dbReference>
<evidence type="ECO:0000313" key="10">
    <source>
        <dbReference type="EMBL" id="GAH13062.1"/>
    </source>
</evidence>
<feature type="domain" description="Penicillin-binding protein dimerisation" evidence="9">
    <location>
        <begin position="1"/>
        <end position="101"/>
    </location>
</feature>
<evidence type="ECO:0000256" key="3">
    <source>
        <dbReference type="ARBA" id="ARBA00022475"/>
    </source>
</evidence>
<dbReference type="Pfam" id="PF03717">
    <property type="entry name" value="PBP_dimer"/>
    <property type="match status" value="1"/>
</dbReference>
<evidence type="ECO:0000259" key="9">
    <source>
        <dbReference type="Pfam" id="PF03717"/>
    </source>
</evidence>
<keyword evidence="5" id="KW-0133">Cell shape</keyword>
<evidence type="ECO:0000256" key="2">
    <source>
        <dbReference type="ARBA" id="ARBA00004236"/>
    </source>
</evidence>
<dbReference type="SUPFAM" id="SSF56601">
    <property type="entry name" value="beta-lactamase/transpeptidase-like"/>
    <property type="match status" value="1"/>
</dbReference>
<keyword evidence="4" id="KW-0812">Transmembrane</keyword>
<sequence length="219" mass="24589">EDIDKELATFIKEHSDEFPGVIVKAVPLRNYPNGDVSSHILGYVGQIALEELQQEKFKYGYHPGDVVGKAGVELYYESFLSGQSGSKTVEVDPTGNIVRELGKVKPIPGNNLHLTVDINLQRKAEEVLKKWIEKARERRDEKNNEYYKAPAGSLVILDAKTNQILALTSYPTYDPNIFIGGISEKDWSNLNNPESNFPLYNRTLMSYLNFSCCNSSNAI</sequence>
<dbReference type="InterPro" id="IPR012338">
    <property type="entry name" value="Beta-lactam/transpept-like"/>
</dbReference>
<dbReference type="PANTHER" id="PTHR30627">
    <property type="entry name" value="PEPTIDOGLYCAN D,D-TRANSPEPTIDASE"/>
    <property type="match status" value="1"/>
</dbReference>
<dbReference type="PANTHER" id="PTHR30627:SF2">
    <property type="entry name" value="PEPTIDOGLYCAN D,D-TRANSPEPTIDASE MRDA"/>
    <property type="match status" value="1"/>
</dbReference>
<accession>X1CYX9</accession>
<dbReference type="Gene3D" id="3.40.710.10">
    <property type="entry name" value="DD-peptidase/beta-lactamase superfamily"/>
    <property type="match status" value="1"/>
</dbReference>
<keyword evidence="7" id="KW-0472">Membrane</keyword>
<keyword evidence="3" id="KW-1003">Cell membrane</keyword>
<proteinExistence type="predicted"/>